<sequence length="109" mass="11789">MKRRGGCLTIFLLFVFVIVALNIENYFFSHIEGAIAGAAAGIGFAFGSLNLIWGALDTKSKDWVYRKVEDAGDWLVDKVADTGKSIGKASKGTWQSVTSFFGGGQQAYD</sequence>
<name>A0ABT0ATI9_9LACT</name>
<evidence type="ECO:0000313" key="2">
    <source>
        <dbReference type="EMBL" id="MCJ1990030.1"/>
    </source>
</evidence>
<feature type="transmembrane region" description="Helical" evidence="1">
    <location>
        <begin position="7"/>
        <end position="28"/>
    </location>
</feature>
<gene>
    <name evidence="2" type="ORF">GYN21_07330</name>
</gene>
<keyword evidence="1" id="KW-0472">Membrane</keyword>
<keyword evidence="1" id="KW-1133">Transmembrane helix</keyword>
<protein>
    <submittedName>
        <fullName evidence="2">Uncharacterized protein</fullName>
    </submittedName>
</protein>
<accession>A0ABT0ATI9</accession>
<proteinExistence type="predicted"/>
<keyword evidence="1" id="KW-0812">Transmembrane</keyword>
<comment type="caution">
    <text evidence="2">The sequence shown here is derived from an EMBL/GenBank/DDBJ whole genome shotgun (WGS) entry which is preliminary data.</text>
</comment>
<feature type="transmembrane region" description="Helical" evidence="1">
    <location>
        <begin position="34"/>
        <end position="56"/>
    </location>
</feature>
<organism evidence="2 3">
    <name type="scientific">Pseudolactococcus carnosus</name>
    <dbReference type="NCBI Taxonomy" id="2749961"/>
    <lineage>
        <taxon>Bacteria</taxon>
        <taxon>Bacillati</taxon>
        <taxon>Bacillota</taxon>
        <taxon>Bacilli</taxon>
        <taxon>Lactobacillales</taxon>
        <taxon>Streptococcaceae</taxon>
        <taxon>Pseudolactococcus</taxon>
    </lineage>
</organism>
<dbReference type="Proteomes" id="UP001522450">
    <property type="component" value="Unassembled WGS sequence"/>
</dbReference>
<dbReference type="RefSeq" id="WP_218724457.1">
    <property type="nucleotide sequence ID" value="NZ_JAAECS010000006.1"/>
</dbReference>
<evidence type="ECO:0000256" key="1">
    <source>
        <dbReference type="SAM" id="Phobius"/>
    </source>
</evidence>
<evidence type="ECO:0000313" key="3">
    <source>
        <dbReference type="Proteomes" id="UP001522450"/>
    </source>
</evidence>
<dbReference type="EMBL" id="JAAECS010000006">
    <property type="protein sequence ID" value="MCJ1990030.1"/>
    <property type="molecule type" value="Genomic_DNA"/>
</dbReference>
<keyword evidence="3" id="KW-1185">Reference proteome</keyword>
<reference evidence="2 3" key="1">
    <citation type="journal article" date="2022" name="Microbiol. Res.">
        <title>Comparative genome analysis, predicted lifestyle and antimicrobial strategies of Lactococcus carnosus and Lactococcus paracarnosus isolated from meat.</title>
        <authorList>
            <person name="Werum V."/>
            <person name="Ehrmann M."/>
            <person name="Vogel R."/>
            <person name="Hilgarth M."/>
        </authorList>
    </citation>
    <scope>NUCLEOTIDE SEQUENCE [LARGE SCALE GENOMIC DNA]</scope>
    <source>
        <strain evidence="2 3">TMW22177</strain>
    </source>
</reference>